<protein>
    <submittedName>
        <fullName evidence="2">Uncharacterized protein</fullName>
    </submittedName>
</protein>
<gene>
    <name evidence="2" type="ORF">TIFTF001_003345</name>
</gene>
<feature type="region of interest" description="Disordered" evidence="1">
    <location>
        <begin position="66"/>
        <end position="86"/>
    </location>
</feature>
<feature type="compositionally biased region" description="Polar residues" evidence="1">
    <location>
        <begin position="66"/>
        <end position="83"/>
    </location>
</feature>
<proteinExistence type="predicted"/>
<feature type="region of interest" description="Disordered" evidence="1">
    <location>
        <begin position="142"/>
        <end position="180"/>
    </location>
</feature>
<feature type="region of interest" description="Disordered" evidence="1">
    <location>
        <begin position="1"/>
        <end position="22"/>
    </location>
</feature>
<dbReference type="Proteomes" id="UP001187192">
    <property type="component" value="Unassembled WGS sequence"/>
</dbReference>
<dbReference type="Gramene" id="FCD_00004841-RA">
    <property type="protein sequence ID" value="FCD_00004841-RA:cds"/>
    <property type="gene ID" value="FCD_00004841"/>
</dbReference>
<comment type="caution">
    <text evidence="2">The sequence shown here is derived from an EMBL/GenBank/DDBJ whole genome shotgun (WGS) entry which is preliminary data.</text>
</comment>
<keyword evidence="3" id="KW-1185">Reference proteome</keyword>
<organism evidence="2 3">
    <name type="scientific">Ficus carica</name>
    <name type="common">Common fig</name>
    <dbReference type="NCBI Taxonomy" id="3494"/>
    <lineage>
        <taxon>Eukaryota</taxon>
        <taxon>Viridiplantae</taxon>
        <taxon>Streptophyta</taxon>
        <taxon>Embryophyta</taxon>
        <taxon>Tracheophyta</taxon>
        <taxon>Spermatophyta</taxon>
        <taxon>Magnoliopsida</taxon>
        <taxon>eudicotyledons</taxon>
        <taxon>Gunneridae</taxon>
        <taxon>Pentapetalae</taxon>
        <taxon>rosids</taxon>
        <taxon>fabids</taxon>
        <taxon>Rosales</taxon>
        <taxon>Moraceae</taxon>
        <taxon>Ficeae</taxon>
        <taxon>Ficus</taxon>
    </lineage>
</organism>
<dbReference type="AlphaFoldDB" id="A0AA88CVP9"/>
<feature type="compositionally biased region" description="Basic and acidic residues" evidence="1">
    <location>
        <begin position="144"/>
        <end position="155"/>
    </location>
</feature>
<name>A0AA88CVP9_FICCA</name>
<evidence type="ECO:0000256" key="1">
    <source>
        <dbReference type="SAM" id="MobiDB-lite"/>
    </source>
</evidence>
<reference evidence="2" key="1">
    <citation type="submission" date="2023-07" db="EMBL/GenBank/DDBJ databases">
        <title>draft genome sequence of fig (Ficus carica).</title>
        <authorList>
            <person name="Takahashi T."/>
            <person name="Nishimura K."/>
        </authorList>
    </citation>
    <scope>NUCLEOTIDE SEQUENCE</scope>
</reference>
<feature type="compositionally biased region" description="Low complexity" evidence="1">
    <location>
        <begin position="165"/>
        <end position="180"/>
    </location>
</feature>
<sequence>MASQHCYKPANETCPQKSLDSSCGYKPDNKSSYYAGQAMASNQTPLYGQYKDHNLSKSQTDYYSQNQSYTPNPNMAKAPNQSYGGYRTDHTMIKTHSPSAGKLPGCGKAHKLTTYTHSHGQIAGQYAAHGTMVCHGKAKKMKEKKADCKKKEKSLSKKKYRDGNRSCSDGSSSSSDNDSD</sequence>
<evidence type="ECO:0000313" key="2">
    <source>
        <dbReference type="EMBL" id="GMN31632.1"/>
    </source>
</evidence>
<dbReference type="EMBL" id="BTGU01000003">
    <property type="protein sequence ID" value="GMN31632.1"/>
    <property type="molecule type" value="Genomic_DNA"/>
</dbReference>
<evidence type="ECO:0000313" key="3">
    <source>
        <dbReference type="Proteomes" id="UP001187192"/>
    </source>
</evidence>
<accession>A0AA88CVP9</accession>